<dbReference type="PANTHER" id="PTHR43647:SF1">
    <property type="entry name" value="3-KETO-STEROID REDUCTASE ERG27"/>
    <property type="match status" value="1"/>
</dbReference>
<accession>A0A9P5X2J7</accession>
<dbReference type="GO" id="GO:0005741">
    <property type="term" value="C:mitochondrial outer membrane"/>
    <property type="evidence" value="ECO:0007669"/>
    <property type="project" value="TreeGrafter"/>
</dbReference>
<gene>
    <name evidence="7" type="ORF">P691DRAFT_808692</name>
</gene>
<organism evidence="7 8">
    <name type="scientific">Macrolepiota fuliginosa MF-IS2</name>
    <dbReference type="NCBI Taxonomy" id="1400762"/>
    <lineage>
        <taxon>Eukaryota</taxon>
        <taxon>Fungi</taxon>
        <taxon>Dikarya</taxon>
        <taxon>Basidiomycota</taxon>
        <taxon>Agaricomycotina</taxon>
        <taxon>Agaricomycetes</taxon>
        <taxon>Agaricomycetidae</taxon>
        <taxon>Agaricales</taxon>
        <taxon>Agaricineae</taxon>
        <taxon>Agaricaceae</taxon>
        <taxon>Macrolepiota</taxon>
    </lineage>
</organism>
<keyword evidence="4" id="KW-0560">Oxidoreductase</keyword>
<dbReference type="AlphaFoldDB" id="A0A9P5X2J7"/>
<keyword evidence="5" id="KW-0443">Lipid metabolism</keyword>
<dbReference type="OrthoDB" id="9989144at2759"/>
<evidence type="ECO:0000256" key="1">
    <source>
        <dbReference type="ARBA" id="ARBA00022516"/>
    </source>
</evidence>
<dbReference type="InterPro" id="IPR051593">
    <property type="entry name" value="Ergosterol_Biosynth_ERG27"/>
</dbReference>
<keyword evidence="1" id="KW-0444">Lipid biosynthesis</keyword>
<dbReference type="PANTHER" id="PTHR43647">
    <property type="entry name" value="DEHYDROGENASE"/>
    <property type="match status" value="1"/>
</dbReference>
<name>A0A9P5X2J7_9AGAR</name>
<protein>
    <recommendedName>
        <fullName evidence="9">3-keto sterol reductase</fullName>
    </recommendedName>
</protein>
<dbReference type="GO" id="GO:0006694">
    <property type="term" value="P:steroid biosynthetic process"/>
    <property type="evidence" value="ECO:0007669"/>
    <property type="project" value="UniProtKB-KW"/>
</dbReference>
<keyword evidence="3" id="KW-0752">Steroid biosynthesis</keyword>
<evidence type="ECO:0000313" key="8">
    <source>
        <dbReference type="Proteomes" id="UP000807342"/>
    </source>
</evidence>
<dbReference type="GO" id="GO:0005789">
    <property type="term" value="C:endoplasmic reticulum membrane"/>
    <property type="evidence" value="ECO:0007669"/>
    <property type="project" value="TreeGrafter"/>
</dbReference>
<evidence type="ECO:0008006" key="9">
    <source>
        <dbReference type="Google" id="ProtNLM"/>
    </source>
</evidence>
<evidence type="ECO:0000256" key="5">
    <source>
        <dbReference type="ARBA" id="ARBA00023098"/>
    </source>
</evidence>
<keyword evidence="8" id="KW-1185">Reference proteome</keyword>
<evidence type="ECO:0000256" key="2">
    <source>
        <dbReference type="ARBA" id="ARBA00022857"/>
    </source>
</evidence>
<keyword evidence="2" id="KW-0521">NADP</keyword>
<evidence type="ECO:0000256" key="4">
    <source>
        <dbReference type="ARBA" id="ARBA00023002"/>
    </source>
</evidence>
<dbReference type="EMBL" id="MU151452">
    <property type="protein sequence ID" value="KAF9443628.1"/>
    <property type="molecule type" value="Genomic_DNA"/>
</dbReference>
<evidence type="ECO:0000256" key="3">
    <source>
        <dbReference type="ARBA" id="ARBA00022955"/>
    </source>
</evidence>
<evidence type="ECO:0000256" key="6">
    <source>
        <dbReference type="ARBA" id="ARBA00023593"/>
    </source>
</evidence>
<evidence type="ECO:0000313" key="7">
    <source>
        <dbReference type="EMBL" id="KAF9443628.1"/>
    </source>
</evidence>
<dbReference type="SUPFAM" id="SSF51735">
    <property type="entry name" value="NAD(P)-binding Rossmann-fold domains"/>
    <property type="match status" value="1"/>
</dbReference>
<dbReference type="GO" id="GO:0005811">
    <property type="term" value="C:lipid droplet"/>
    <property type="evidence" value="ECO:0007669"/>
    <property type="project" value="TreeGrafter"/>
</dbReference>
<dbReference type="InterPro" id="IPR036291">
    <property type="entry name" value="NAD(P)-bd_dom_sf"/>
</dbReference>
<comment type="caution">
    <text evidence="7">The sequence shown here is derived from an EMBL/GenBank/DDBJ whole genome shotgun (WGS) entry which is preliminary data.</text>
</comment>
<sequence length="404" mass="45200">MAKRRITIVTGANGGIGFGICQRLLCQLCHPNPSDASPQKFSLQNFSESQTDDVSSDYDGITLIMACRSANRAKNAREQLYQCLDTYVDGLKASPDEYVHAKKFQEAVDIKIHQLDLAVMNSVFAFAEEISNQYPYITDIICNAGLASFTGIHWPSCFVQLATEPINAMTAPRFYNQHMGEMSVDGLGWVWQCNMFAHYSLFRALQPLLLASPTGGRVVWASSLEASPSFYDSDDWQLTKTEHSYESSKYQIDLIATHLDLLARRALEEDPTSRPVRHFVSEPGVCSTNVSIALTGPILEILKVWAFYIARFLGSVHHTIKPYKAAIASVHLVLAPLYFFALSSQPVRYGAETDWWGNERVGLSPVRRWDENCAKGEALLRKCDALYQSLREQEKGTMDSDTDA</sequence>
<dbReference type="GO" id="GO:0000253">
    <property type="term" value="F:3-beta-hydroxysteroid 3-dehydrogenase (NADP+) activity"/>
    <property type="evidence" value="ECO:0007669"/>
    <property type="project" value="TreeGrafter"/>
</dbReference>
<reference evidence="7" key="1">
    <citation type="submission" date="2020-11" db="EMBL/GenBank/DDBJ databases">
        <authorList>
            <consortium name="DOE Joint Genome Institute"/>
            <person name="Ahrendt S."/>
            <person name="Riley R."/>
            <person name="Andreopoulos W."/>
            <person name="Labutti K."/>
            <person name="Pangilinan J."/>
            <person name="Ruiz-Duenas F.J."/>
            <person name="Barrasa J.M."/>
            <person name="Sanchez-Garcia M."/>
            <person name="Camarero S."/>
            <person name="Miyauchi S."/>
            <person name="Serrano A."/>
            <person name="Linde D."/>
            <person name="Babiker R."/>
            <person name="Drula E."/>
            <person name="Ayuso-Fernandez I."/>
            <person name="Pacheco R."/>
            <person name="Padilla G."/>
            <person name="Ferreira P."/>
            <person name="Barriuso J."/>
            <person name="Kellner H."/>
            <person name="Castanera R."/>
            <person name="Alfaro M."/>
            <person name="Ramirez L."/>
            <person name="Pisabarro A.G."/>
            <person name="Kuo A."/>
            <person name="Tritt A."/>
            <person name="Lipzen A."/>
            <person name="He G."/>
            <person name="Yan M."/>
            <person name="Ng V."/>
            <person name="Cullen D."/>
            <person name="Martin F."/>
            <person name="Rosso M.-N."/>
            <person name="Henrissat B."/>
            <person name="Hibbett D."/>
            <person name="Martinez A.T."/>
            <person name="Grigoriev I.V."/>
        </authorList>
    </citation>
    <scope>NUCLEOTIDE SEQUENCE</scope>
    <source>
        <strain evidence="7">MF-IS2</strain>
    </source>
</reference>
<dbReference type="Proteomes" id="UP000807342">
    <property type="component" value="Unassembled WGS sequence"/>
</dbReference>
<dbReference type="Gene3D" id="3.40.50.720">
    <property type="entry name" value="NAD(P)-binding Rossmann-like Domain"/>
    <property type="match status" value="1"/>
</dbReference>
<comment type="similarity">
    <text evidence="6">Belongs to the short-chain dehydrogenases/reductases (SDR) family. ERG27 subfamily.</text>
</comment>
<proteinExistence type="inferred from homology"/>